<feature type="transmembrane region" description="Helical" evidence="1">
    <location>
        <begin position="49"/>
        <end position="69"/>
    </location>
</feature>
<evidence type="ECO:0000313" key="3">
    <source>
        <dbReference type="Proteomes" id="UP000262878"/>
    </source>
</evidence>
<dbReference type="STRING" id="314276.OS145_12649"/>
<dbReference type="PANTHER" id="PTHR39594">
    <property type="entry name" value="PROTEIN YCHQ"/>
    <property type="match status" value="1"/>
</dbReference>
<dbReference type="PANTHER" id="PTHR39594:SF1">
    <property type="entry name" value="PROTEIN YCHQ"/>
    <property type="match status" value="1"/>
</dbReference>
<dbReference type="RefSeq" id="WP_006955217.1">
    <property type="nucleotide sequence ID" value="NZ_DAIRLQ010000003.1"/>
</dbReference>
<evidence type="ECO:0000313" key="2">
    <source>
        <dbReference type="EMBL" id="HAR55657.1"/>
    </source>
</evidence>
<evidence type="ECO:0000256" key="1">
    <source>
        <dbReference type="SAM" id="Phobius"/>
    </source>
</evidence>
<gene>
    <name evidence="2" type="ORF">DCR58_02595</name>
</gene>
<proteinExistence type="predicted"/>
<protein>
    <submittedName>
        <fullName evidence="2">Invasion protein</fullName>
    </submittedName>
</protein>
<dbReference type="InterPro" id="IPR007360">
    <property type="entry name" value="SirB"/>
</dbReference>
<name>A0A348WM95_9GAMM</name>
<dbReference type="Proteomes" id="UP000262878">
    <property type="component" value="Unassembled WGS sequence"/>
</dbReference>
<feature type="transmembrane region" description="Helical" evidence="1">
    <location>
        <begin position="75"/>
        <end position="91"/>
    </location>
</feature>
<comment type="caution">
    <text evidence="2">The sequence shown here is derived from an EMBL/GenBank/DDBJ whole genome shotgun (WGS) entry which is preliminary data.</text>
</comment>
<dbReference type="EMBL" id="DMUP01000054">
    <property type="protein sequence ID" value="HAR55657.1"/>
    <property type="molecule type" value="Genomic_DNA"/>
</dbReference>
<feature type="transmembrane region" description="Helical" evidence="1">
    <location>
        <begin position="98"/>
        <end position="116"/>
    </location>
</feature>
<reference evidence="2 3" key="1">
    <citation type="journal article" date="2018" name="Nat. Biotechnol.">
        <title>A standardized bacterial taxonomy based on genome phylogeny substantially revises the tree of life.</title>
        <authorList>
            <person name="Parks D.H."/>
            <person name="Chuvochina M."/>
            <person name="Waite D.W."/>
            <person name="Rinke C."/>
            <person name="Skarshewski A."/>
            <person name="Chaumeil P.A."/>
            <person name="Hugenholtz P."/>
        </authorList>
    </citation>
    <scope>NUCLEOTIDE SEQUENCE [LARGE SCALE GENOMIC DNA]</scope>
    <source>
        <strain evidence="2">UBA9360</strain>
    </source>
</reference>
<dbReference type="AlphaFoldDB" id="A0A348WM95"/>
<dbReference type="PIRSF" id="PIRSF005610">
    <property type="entry name" value="SirB"/>
    <property type="match status" value="1"/>
</dbReference>
<dbReference type="GO" id="GO:0005886">
    <property type="term" value="C:plasma membrane"/>
    <property type="evidence" value="ECO:0007669"/>
    <property type="project" value="TreeGrafter"/>
</dbReference>
<organism evidence="2 3">
    <name type="scientific">Idiomarina baltica</name>
    <dbReference type="NCBI Taxonomy" id="190892"/>
    <lineage>
        <taxon>Bacteria</taxon>
        <taxon>Pseudomonadati</taxon>
        <taxon>Pseudomonadota</taxon>
        <taxon>Gammaproteobacteria</taxon>
        <taxon>Alteromonadales</taxon>
        <taxon>Idiomarinaceae</taxon>
        <taxon>Idiomarina</taxon>
    </lineage>
</organism>
<accession>A0A348WM95</accession>
<keyword evidence="1" id="KW-1133">Transmembrane helix</keyword>
<sequence length="124" mass="13934">MYIAFKHLHVLFVVISVALFMLRFFWVLKSPQQLQKKWVKIVPHVNDTFLLLSAIAMIIIVGGAPIGAAWLSNKIIGLVGYIIFGLIAFKASSAAWRWVGFLGAVAWLLFLFHVAYSKMPVLFA</sequence>
<dbReference type="Pfam" id="PF04247">
    <property type="entry name" value="SirB"/>
    <property type="match status" value="1"/>
</dbReference>
<keyword evidence="1" id="KW-0472">Membrane</keyword>
<feature type="transmembrane region" description="Helical" evidence="1">
    <location>
        <begin position="6"/>
        <end position="28"/>
    </location>
</feature>
<keyword evidence="1" id="KW-0812">Transmembrane</keyword>